<reference evidence="1" key="1">
    <citation type="submission" date="2019-08" db="EMBL/GenBank/DDBJ databases">
        <authorList>
            <person name="Kucharzyk K."/>
            <person name="Murdoch R.W."/>
            <person name="Higgins S."/>
            <person name="Loffler F."/>
        </authorList>
    </citation>
    <scope>NUCLEOTIDE SEQUENCE</scope>
</reference>
<name>A0A644W6N6_9ZZZZ</name>
<organism evidence="1">
    <name type="scientific">bioreactor metagenome</name>
    <dbReference type="NCBI Taxonomy" id="1076179"/>
    <lineage>
        <taxon>unclassified sequences</taxon>
        <taxon>metagenomes</taxon>
        <taxon>ecological metagenomes</taxon>
    </lineage>
</organism>
<evidence type="ECO:0000313" key="1">
    <source>
        <dbReference type="EMBL" id="MPL99176.1"/>
    </source>
</evidence>
<dbReference type="EMBL" id="VSSQ01000650">
    <property type="protein sequence ID" value="MPL99176.1"/>
    <property type="molecule type" value="Genomic_DNA"/>
</dbReference>
<evidence type="ECO:0008006" key="2">
    <source>
        <dbReference type="Google" id="ProtNLM"/>
    </source>
</evidence>
<gene>
    <name evidence="1" type="ORF">SDC9_45392</name>
</gene>
<proteinExistence type="predicted"/>
<accession>A0A644W6N6</accession>
<comment type="caution">
    <text evidence="1">The sequence shown here is derived from an EMBL/GenBank/DDBJ whole genome shotgun (WGS) entry which is preliminary data.</text>
</comment>
<sequence length="255" mass="29319">MRLLVLSIGFLISLFSVISTRAQIAGQTGNEPGFILKKEYSFHVMAHSEGLGFGFRWGQRNSVTSQRFVDFDILNMKHPKEIKMGNIYMFDDANKFVYGKENYIYLSRIGLGGLKVVNEKPYWGGVDVRRFYCFGASIAMAKPTYLYILDNSTTSSYYYDLILERYNPEEHNLTNIYGRGPFLEGLSETKIYPGGYFKAGFSFEYGPETSMVRYLETGVAVDVFAKKIPIMAYNKNENYFITFYITANFGRRYNP</sequence>
<dbReference type="AlphaFoldDB" id="A0A644W6N6"/>
<protein>
    <recommendedName>
        <fullName evidence="2">Outer membrane protein beta-barrel domain-containing protein</fullName>
    </recommendedName>
</protein>